<accession>A0AAF0UB57</accession>
<dbReference type="Proteomes" id="UP001234989">
    <property type="component" value="Chromosome 8"/>
</dbReference>
<dbReference type="EMBL" id="CP133619">
    <property type="protein sequence ID" value="WMV42359.1"/>
    <property type="molecule type" value="Genomic_DNA"/>
</dbReference>
<organism evidence="1 2">
    <name type="scientific">Solanum verrucosum</name>
    <dbReference type="NCBI Taxonomy" id="315347"/>
    <lineage>
        <taxon>Eukaryota</taxon>
        <taxon>Viridiplantae</taxon>
        <taxon>Streptophyta</taxon>
        <taxon>Embryophyta</taxon>
        <taxon>Tracheophyta</taxon>
        <taxon>Spermatophyta</taxon>
        <taxon>Magnoliopsida</taxon>
        <taxon>eudicotyledons</taxon>
        <taxon>Gunneridae</taxon>
        <taxon>Pentapetalae</taxon>
        <taxon>asterids</taxon>
        <taxon>lamiids</taxon>
        <taxon>Solanales</taxon>
        <taxon>Solanaceae</taxon>
        <taxon>Solanoideae</taxon>
        <taxon>Solaneae</taxon>
        <taxon>Solanum</taxon>
    </lineage>
</organism>
<gene>
    <name evidence="1" type="ORF">MTR67_035744</name>
</gene>
<name>A0AAF0UB57_SOLVR</name>
<protein>
    <recommendedName>
        <fullName evidence="3">Retrotransposon gag domain-containing protein</fullName>
    </recommendedName>
</protein>
<evidence type="ECO:0008006" key="3">
    <source>
        <dbReference type="Google" id="ProtNLM"/>
    </source>
</evidence>
<evidence type="ECO:0000313" key="2">
    <source>
        <dbReference type="Proteomes" id="UP001234989"/>
    </source>
</evidence>
<keyword evidence="2" id="KW-1185">Reference proteome</keyword>
<dbReference type="AlphaFoldDB" id="A0AAF0UB57"/>
<reference evidence="1" key="1">
    <citation type="submission" date="2023-08" db="EMBL/GenBank/DDBJ databases">
        <title>A de novo genome assembly of Solanum verrucosum Schlechtendal, a Mexican diploid species geographically isolated from the other diploid A-genome species in potato relatives.</title>
        <authorList>
            <person name="Hosaka K."/>
        </authorList>
    </citation>
    <scope>NUCLEOTIDE SEQUENCE</scope>
    <source>
        <tissue evidence="1">Young leaves</tissue>
    </source>
</reference>
<evidence type="ECO:0000313" key="1">
    <source>
        <dbReference type="EMBL" id="WMV42359.1"/>
    </source>
</evidence>
<proteinExistence type="predicted"/>
<sequence length="222" mass="24679">MHLKCNRKKKLLILSLERLLGCSVKLGLTKLGSSRGARQEEADTSRIREFLRMNPPSFTGSSTAEDPENFIEESKKDSLSVHEYGLKFTQLSQYAPEMVKDMRNKMSLFVAGLGRLSSEEGRATMLIGDMEISWLMVYVQQVEKEKPRDNKCEYNNQNFRAKPAYSQGSVAQGGSKPPACAKCGRNHSAICREGSTDWFLTGSIGIGSTGKGKRIRTGSDWA</sequence>